<accession>E4YIB3</accession>
<protein>
    <submittedName>
        <fullName evidence="1">Uncharacterized protein</fullName>
    </submittedName>
</protein>
<proteinExistence type="predicted"/>
<dbReference type="Proteomes" id="UP000011014">
    <property type="component" value="Unassembled WGS sequence"/>
</dbReference>
<dbReference type="EMBL" id="FN654602">
    <property type="protein sequence ID" value="CBY35224.1"/>
    <property type="molecule type" value="Genomic_DNA"/>
</dbReference>
<dbReference type="AlphaFoldDB" id="E4YIB3"/>
<sequence>MELQAAKYASSLHKLLTKFKGVKKQGKELAESICSRKTENKSSDNSFDKKLNQKCANLLELSESANSIGLTMIENSKKWKSLPKAFSLMSESTDLISKSSCCEIANETESVAKQIIKQASLWINLCGKIYHLEERDDLVYIVACWAHQPLVNENAFELLAAKSKYISAYSA</sequence>
<organism evidence="1">
    <name type="scientific">Oikopleura dioica</name>
    <name type="common">Tunicate</name>
    <dbReference type="NCBI Taxonomy" id="34765"/>
    <lineage>
        <taxon>Eukaryota</taxon>
        <taxon>Metazoa</taxon>
        <taxon>Chordata</taxon>
        <taxon>Tunicata</taxon>
        <taxon>Appendicularia</taxon>
        <taxon>Copelata</taxon>
        <taxon>Oikopleuridae</taxon>
        <taxon>Oikopleura</taxon>
    </lineage>
</organism>
<name>E4YIB3_OIKDI</name>
<reference evidence="1" key="1">
    <citation type="journal article" date="2010" name="Science">
        <title>Plasticity of animal genome architecture unmasked by rapid evolution of a pelagic tunicate.</title>
        <authorList>
            <person name="Denoeud F."/>
            <person name="Henriet S."/>
            <person name="Mungpakdee S."/>
            <person name="Aury J.M."/>
            <person name="Da Silva C."/>
            <person name="Brinkmann H."/>
            <person name="Mikhaleva J."/>
            <person name="Olsen L.C."/>
            <person name="Jubin C."/>
            <person name="Canestro C."/>
            <person name="Bouquet J.M."/>
            <person name="Danks G."/>
            <person name="Poulain J."/>
            <person name="Campsteijn C."/>
            <person name="Adamski M."/>
            <person name="Cross I."/>
            <person name="Yadetie F."/>
            <person name="Muffato M."/>
            <person name="Louis A."/>
            <person name="Butcher S."/>
            <person name="Tsagkogeorga G."/>
            <person name="Konrad A."/>
            <person name="Singh S."/>
            <person name="Jensen M.F."/>
            <person name="Cong E.H."/>
            <person name="Eikeseth-Otteraa H."/>
            <person name="Noel B."/>
            <person name="Anthouard V."/>
            <person name="Porcel B.M."/>
            <person name="Kachouri-Lafond R."/>
            <person name="Nishino A."/>
            <person name="Ugolini M."/>
            <person name="Chourrout P."/>
            <person name="Nishida H."/>
            <person name="Aasland R."/>
            <person name="Huzurbazar S."/>
            <person name="Westhof E."/>
            <person name="Delsuc F."/>
            <person name="Lehrach H."/>
            <person name="Reinhardt R."/>
            <person name="Weissenbach J."/>
            <person name="Roy S.W."/>
            <person name="Artiguenave F."/>
            <person name="Postlethwait J.H."/>
            <person name="Manak J.R."/>
            <person name="Thompson E.M."/>
            <person name="Jaillon O."/>
            <person name="Du Pasquier L."/>
            <person name="Boudinot P."/>
            <person name="Liberles D.A."/>
            <person name="Volff J.N."/>
            <person name="Philippe H."/>
            <person name="Lenhard B."/>
            <person name="Roest Crollius H."/>
            <person name="Wincker P."/>
            <person name="Chourrout D."/>
        </authorList>
    </citation>
    <scope>NUCLEOTIDE SEQUENCE [LARGE SCALE GENOMIC DNA]</scope>
</reference>
<evidence type="ECO:0000313" key="1">
    <source>
        <dbReference type="EMBL" id="CBY35224.1"/>
    </source>
</evidence>
<gene>
    <name evidence="1" type="ORF">GSOID_T00027029001</name>
</gene>